<evidence type="ECO:0000256" key="1">
    <source>
        <dbReference type="SAM" id="Phobius"/>
    </source>
</evidence>
<evidence type="ECO:0000313" key="2">
    <source>
        <dbReference type="EMBL" id="SKA30370.1"/>
    </source>
</evidence>
<keyword evidence="1" id="KW-1133">Transmembrane helix</keyword>
<feature type="transmembrane region" description="Helical" evidence="1">
    <location>
        <begin position="191"/>
        <end position="212"/>
    </location>
</feature>
<feature type="transmembrane region" description="Helical" evidence="1">
    <location>
        <begin position="258"/>
        <end position="277"/>
    </location>
</feature>
<name>A0A1T4SQ27_9BACT</name>
<evidence type="ECO:0008006" key="4">
    <source>
        <dbReference type="Google" id="ProtNLM"/>
    </source>
</evidence>
<dbReference type="STRING" id="634771.SAMN04488128_103285"/>
<feature type="transmembrane region" description="Helical" evidence="1">
    <location>
        <begin position="12"/>
        <end position="38"/>
    </location>
</feature>
<accession>A0A1T4SQ27</accession>
<reference evidence="3" key="1">
    <citation type="submission" date="2017-02" db="EMBL/GenBank/DDBJ databases">
        <authorList>
            <person name="Varghese N."/>
            <person name="Submissions S."/>
        </authorList>
    </citation>
    <scope>NUCLEOTIDE SEQUENCE [LARGE SCALE GENOMIC DNA]</scope>
    <source>
        <strain evidence="3">DSM 22224</strain>
    </source>
</reference>
<gene>
    <name evidence="2" type="ORF">SAMN04488128_103285</name>
</gene>
<dbReference type="Proteomes" id="UP000190367">
    <property type="component" value="Unassembled WGS sequence"/>
</dbReference>
<keyword evidence="1" id="KW-0472">Membrane</keyword>
<sequence>MQENYTYSRGFRIFVFCLMAPFAVIPLMALLAIIIEGIKSPMESFIAFVSIVPCTILTLYGINEMLSVVTSDGDGIRYKSFLYKRELLWEEIRGYRWKEGTLILMPAFKGKKKVRVSGQRHNYHKIGDWIMARYPDLSDKVTDAVRLAAYQADPDYPHKIRMAKYTARGFNFAAFALMVACFPFSHSLPFTTVLCWAPLLLIALLAAIPMALEYHKGWLIVSENKREGTLPAVLLTVLFAAVGLFSFGTPFYNLRLQTLWIGVLGAAVLFTLLVMFASRRMKITIGNKIWGVVCFLIFFIPAAFGSIVYLNTFFDRSTPQFFETTVSHKWISNGRSVSHYLVVMPWGPEKSGRSIAVGKRKYDAAAINDTIRMELRQGALGLPWYRPLMPAHY</sequence>
<dbReference type="RefSeq" id="WP_078670654.1">
    <property type="nucleotide sequence ID" value="NZ_FUWZ01000003.1"/>
</dbReference>
<dbReference type="OrthoDB" id="5936019at2"/>
<dbReference type="AlphaFoldDB" id="A0A1T4SQ27"/>
<dbReference type="EMBL" id="FUWZ01000003">
    <property type="protein sequence ID" value="SKA30370.1"/>
    <property type="molecule type" value="Genomic_DNA"/>
</dbReference>
<keyword evidence="1" id="KW-0812">Transmembrane</keyword>
<feature type="transmembrane region" description="Helical" evidence="1">
    <location>
        <begin position="289"/>
        <end position="310"/>
    </location>
</feature>
<keyword evidence="3" id="KW-1185">Reference proteome</keyword>
<organism evidence="2 3">
    <name type="scientific">Chitinophaga eiseniae</name>
    <dbReference type="NCBI Taxonomy" id="634771"/>
    <lineage>
        <taxon>Bacteria</taxon>
        <taxon>Pseudomonadati</taxon>
        <taxon>Bacteroidota</taxon>
        <taxon>Chitinophagia</taxon>
        <taxon>Chitinophagales</taxon>
        <taxon>Chitinophagaceae</taxon>
        <taxon>Chitinophaga</taxon>
    </lineage>
</organism>
<feature type="transmembrane region" description="Helical" evidence="1">
    <location>
        <begin position="232"/>
        <end position="252"/>
    </location>
</feature>
<evidence type="ECO:0000313" key="3">
    <source>
        <dbReference type="Proteomes" id="UP000190367"/>
    </source>
</evidence>
<proteinExistence type="predicted"/>
<feature type="transmembrane region" description="Helical" evidence="1">
    <location>
        <begin position="165"/>
        <end position="185"/>
    </location>
</feature>
<feature type="transmembrane region" description="Helical" evidence="1">
    <location>
        <begin position="44"/>
        <end position="62"/>
    </location>
</feature>
<protein>
    <recommendedName>
        <fullName evidence="4">PH domain-containing protein</fullName>
    </recommendedName>
</protein>